<evidence type="ECO:0000256" key="6">
    <source>
        <dbReference type="ARBA" id="ARBA00022989"/>
    </source>
</evidence>
<evidence type="ECO:0000256" key="8">
    <source>
        <dbReference type="ARBA" id="ARBA00023136"/>
    </source>
</evidence>
<evidence type="ECO:0000256" key="9">
    <source>
        <dbReference type="ARBA" id="ARBA00023310"/>
    </source>
</evidence>
<dbReference type="GO" id="GO:0005886">
    <property type="term" value="C:plasma membrane"/>
    <property type="evidence" value="ECO:0007669"/>
    <property type="project" value="UniProtKB-SubCell"/>
</dbReference>
<dbReference type="Proteomes" id="UP000434052">
    <property type="component" value="Unassembled WGS sequence"/>
</dbReference>
<reference evidence="17 20" key="2">
    <citation type="submission" date="2019-04" db="EMBL/GenBank/DDBJ databases">
        <title>Isolation and culture of sulfate reducing bacteria from the cold seep of the South China Sea.</title>
        <authorList>
            <person name="Sun C."/>
            <person name="Liu R."/>
        </authorList>
    </citation>
    <scope>NUCLEOTIDE SEQUENCE [LARGE SCALE GENOMIC DNA]</scope>
    <source>
        <strain evidence="17 20">CS1</strain>
    </source>
</reference>
<evidence type="ECO:0000256" key="13">
    <source>
        <dbReference type="HAMAP-Rule" id="MF_01398"/>
    </source>
</evidence>
<evidence type="ECO:0000313" key="20">
    <source>
        <dbReference type="Proteomes" id="UP000503251"/>
    </source>
</evidence>
<dbReference type="CDD" id="cd06503">
    <property type="entry name" value="ATP-synt_Fo_b"/>
    <property type="match status" value="1"/>
</dbReference>
<comment type="function">
    <text evidence="10 13">F(1)F(0) ATP synthase produces ATP from ADP in the presence of a proton or sodium gradient. F-type ATPases consist of two structural domains, F(1) containing the extramembraneous catalytic core and F(0) containing the membrane proton channel, linked together by a central stalk and a peripheral stalk. During catalysis, ATP synthesis in the catalytic domain of F(1) is coupled via a rotary mechanism of the central stalk subunits to proton translocation.</text>
</comment>
<dbReference type="OrthoDB" id="5471016at2"/>
<comment type="subunit">
    <text evidence="13">F-type ATPases have 2 components, F(1) - the catalytic core - and F(0) - the membrane proton channel. F(1) has five subunits: alpha(3), beta(3), gamma(1), delta(1), epsilon(1). F(0) has three main subunits: a(1), b(2) and c(10-14). The alpha and beta chains form an alternating ring which encloses part of the gamma chain. F(1) is attached to F(0) by a central stalk formed by the gamma and epsilon chains, while a peripheral stalk is formed by the delta and b chains.</text>
</comment>
<dbReference type="GO" id="GO:0046961">
    <property type="term" value="F:proton-transporting ATPase activity, rotational mechanism"/>
    <property type="evidence" value="ECO:0007669"/>
    <property type="project" value="TreeGrafter"/>
</dbReference>
<dbReference type="Pfam" id="PF00430">
    <property type="entry name" value="ATP-synt_B"/>
    <property type="match status" value="1"/>
</dbReference>
<dbReference type="PANTHER" id="PTHR33445:SF1">
    <property type="entry name" value="ATP SYNTHASE SUBUNIT B"/>
    <property type="match status" value="1"/>
</dbReference>
<keyword evidence="9 13" id="KW-0066">ATP synthesis</keyword>
<evidence type="ECO:0000256" key="16">
    <source>
        <dbReference type="SAM" id="SignalP"/>
    </source>
</evidence>
<dbReference type="InterPro" id="IPR002146">
    <property type="entry name" value="ATP_synth_b/b'su_bac/chlpt"/>
</dbReference>
<keyword evidence="2 13" id="KW-0813">Transport</keyword>
<dbReference type="GO" id="GO:0046933">
    <property type="term" value="F:proton-transporting ATP synthase activity, rotational mechanism"/>
    <property type="evidence" value="ECO:0007669"/>
    <property type="project" value="UniProtKB-UniRule"/>
</dbReference>
<evidence type="ECO:0000256" key="2">
    <source>
        <dbReference type="ARBA" id="ARBA00022448"/>
    </source>
</evidence>
<evidence type="ECO:0000256" key="15">
    <source>
        <dbReference type="SAM" id="Coils"/>
    </source>
</evidence>
<evidence type="ECO:0000256" key="12">
    <source>
        <dbReference type="ARBA" id="ARBA00037847"/>
    </source>
</evidence>
<evidence type="ECO:0000256" key="14">
    <source>
        <dbReference type="RuleBase" id="RU003848"/>
    </source>
</evidence>
<keyword evidence="15" id="KW-0175">Coiled coil</keyword>
<feature type="transmembrane region" description="Helical" evidence="13">
    <location>
        <begin position="43"/>
        <end position="62"/>
    </location>
</feature>
<evidence type="ECO:0000256" key="1">
    <source>
        <dbReference type="ARBA" id="ARBA00005513"/>
    </source>
</evidence>
<evidence type="ECO:0000256" key="10">
    <source>
        <dbReference type="ARBA" id="ARBA00025198"/>
    </source>
</evidence>
<dbReference type="InterPro" id="IPR050059">
    <property type="entry name" value="ATP_synthase_B_chain"/>
</dbReference>
<proteinExistence type="inferred from homology"/>
<organism evidence="18 19">
    <name type="scientific">Oceanidesulfovibrio marinus</name>
    <dbReference type="NCBI Taxonomy" id="370038"/>
    <lineage>
        <taxon>Bacteria</taxon>
        <taxon>Pseudomonadati</taxon>
        <taxon>Thermodesulfobacteriota</taxon>
        <taxon>Desulfovibrionia</taxon>
        <taxon>Desulfovibrionales</taxon>
        <taxon>Desulfovibrionaceae</taxon>
        <taxon>Oceanidesulfovibrio</taxon>
    </lineage>
</organism>
<dbReference type="PANTHER" id="PTHR33445">
    <property type="entry name" value="ATP SYNTHASE SUBUNIT B', CHLOROPLASTIC"/>
    <property type="match status" value="1"/>
</dbReference>
<dbReference type="GO" id="GO:0045259">
    <property type="term" value="C:proton-transporting ATP synthase complex"/>
    <property type="evidence" value="ECO:0007669"/>
    <property type="project" value="UniProtKB-KW"/>
</dbReference>
<comment type="subcellular location">
    <subcellularLocation>
        <location evidence="13">Cell membrane</location>
        <topology evidence="13">Single-pass membrane protein</topology>
    </subcellularLocation>
    <subcellularLocation>
        <location evidence="12">Endomembrane system</location>
        <topology evidence="12">Single-pass membrane protein</topology>
    </subcellularLocation>
</comment>
<keyword evidence="6 13" id="KW-1133">Transmembrane helix</keyword>
<reference evidence="18 19" key="1">
    <citation type="submission" date="2018-06" db="EMBL/GenBank/DDBJ databases">
        <title>Complete genome of Desulfovibrio marinus P48SEP.</title>
        <authorList>
            <person name="Crispim J.S."/>
            <person name="Vidigal P.M.P."/>
            <person name="Silva L.C.F."/>
            <person name="Araujo L.C."/>
            <person name="Laguardia C.N."/>
            <person name="Dias R.S."/>
            <person name="Sousa M.P."/>
            <person name="Paula S.O."/>
            <person name="Silva C."/>
        </authorList>
    </citation>
    <scope>NUCLEOTIDE SEQUENCE [LARGE SCALE GENOMIC DNA]</scope>
    <source>
        <strain evidence="18 19">P48SEP</strain>
    </source>
</reference>
<evidence type="ECO:0000256" key="3">
    <source>
        <dbReference type="ARBA" id="ARBA00022547"/>
    </source>
</evidence>
<dbReference type="RefSeq" id="WP_144234275.1">
    <property type="nucleotide sequence ID" value="NZ_CP039543.1"/>
</dbReference>
<evidence type="ECO:0000256" key="4">
    <source>
        <dbReference type="ARBA" id="ARBA00022692"/>
    </source>
</evidence>
<keyword evidence="8 13" id="KW-0472">Membrane</keyword>
<dbReference type="Proteomes" id="UP000503251">
    <property type="component" value="Chromosome"/>
</dbReference>
<keyword evidence="4 13" id="KW-0812">Transmembrane</keyword>
<keyword evidence="20" id="KW-1185">Reference proteome</keyword>
<keyword evidence="13" id="KW-1003">Cell membrane</keyword>
<name>A0A6P1ZK30_9BACT</name>
<gene>
    <name evidence="13" type="primary">atpF</name>
    <name evidence="18" type="ORF">DQK91_04635</name>
    <name evidence="17" type="ORF">E8L03_13800</name>
</gene>
<keyword evidence="16" id="KW-0732">Signal</keyword>
<dbReference type="EMBL" id="CP039543">
    <property type="protein sequence ID" value="QJT09940.1"/>
    <property type="molecule type" value="Genomic_DNA"/>
</dbReference>
<comment type="function">
    <text evidence="11">Component of the F(0) channel, it forms part of the peripheral stalk, linking F(1) to F(0). The b'-subunit is a diverged and duplicated form of b found in plants and photosynthetic bacteria.</text>
</comment>
<evidence type="ECO:0000256" key="11">
    <source>
        <dbReference type="ARBA" id="ARBA00025614"/>
    </source>
</evidence>
<accession>A0A6P1ZK30</accession>
<protein>
    <recommendedName>
        <fullName evidence="13">ATP synthase subunit b</fullName>
    </recommendedName>
    <alternativeName>
        <fullName evidence="13">ATP synthase F(0) sector subunit b</fullName>
    </alternativeName>
    <alternativeName>
        <fullName evidence="13">ATPase subunit I</fullName>
    </alternativeName>
    <alternativeName>
        <fullName evidence="13">F-type ATPase subunit b</fullName>
        <shortName evidence="13">F-ATPase subunit b</shortName>
    </alternativeName>
</protein>
<evidence type="ECO:0000313" key="19">
    <source>
        <dbReference type="Proteomes" id="UP000434052"/>
    </source>
</evidence>
<evidence type="ECO:0000313" key="17">
    <source>
        <dbReference type="EMBL" id="QJT09940.1"/>
    </source>
</evidence>
<evidence type="ECO:0000313" key="18">
    <source>
        <dbReference type="EMBL" id="TVM35943.1"/>
    </source>
</evidence>
<feature type="signal peptide" evidence="16">
    <location>
        <begin position="1"/>
        <end position="23"/>
    </location>
</feature>
<dbReference type="EMBL" id="QMIF01000002">
    <property type="protein sequence ID" value="TVM35943.1"/>
    <property type="molecule type" value="Genomic_DNA"/>
</dbReference>
<keyword evidence="7 13" id="KW-0406">Ion transport</keyword>
<evidence type="ECO:0000256" key="7">
    <source>
        <dbReference type="ARBA" id="ARBA00023065"/>
    </source>
</evidence>
<sequence length="195" mass="21988">MKRIIRITVTALAVLAFAGVAIAAEETGHGGAAGGHHYDWTNFILRVVNFVIVAGIIWYFAGGKIKDFLKTRRYNIENELSELDKRKEDAAKRLSDVEKSIANMEEERKKILDDYRAQGEALKASIIEHAEKSAEQIKDMAKATAETESRMAVESIREQLGEMVAEATQKVLEERLTKEEHQKLIDKYLTKVVLN</sequence>
<dbReference type="GO" id="GO:0012505">
    <property type="term" value="C:endomembrane system"/>
    <property type="evidence" value="ECO:0007669"/>
    <property type="project" value="UniProtKB-SubCell"/>
</dbReference>
<keyword evidence="5 13" id="KW-0375">Hydrogen ion transport</keyword>
<keyword evidence="3 13" id="KW-0138">CF(0)</keyword>
<evidence type="ECO:0000256" key="5">
    <source>
        <dbReference type="ARBA" id="ARBA00022781"/>
    </source>
</evidence>
<dbReference type="AlphaFoldDB" id="A0A6P1ZK30"/>
<comment type="similarity">
    <text evidence="1 13 14">Belongs to the ATPase B chain family.</text>
</comment>
<feature type="chain" id="PRO_5030159416" description="ATP synthase subunit b" evidence="16">
    <location>
        <begin position="24"/>
        <end position="195"/>
    </location>
</feature>
<feature type="coiled-coil region" evidence="15">
    <location>
        <begin position="66"/>
        <end position="114"/>
    </location>
</feature>
<dbReference type="HAMAP" id="MF_01398">
    <property type="entry name" value="ATP_synth_b_bprime"/>
    <property type="match status" value="1"/>
</dbReference>